<comment type="caution">
    <text evidence="8">The sequence shown here is derived from an EMBL/GenBank/DDBJ whole genome shotgun (WGS) entry which is preliminary data.</text>
</comment>
<dbReference type="GO" id="GO:0015211">
    <property type="term" value="F:purine nucleoside transmembrane transporter activity"/>
    <property type="evidence" value="ECO:0007669"/>
    <property type="project" value="InterPro"/>
</dbReference>
<evidence type="ECO:0000256" key="4">
    <source>
        <dbReference type="ARBA" id="ARBA00022692"/>
    </source>
</evidence>
<sequence length="81" mass="8874">MIGFLCTFGPSAGYALLLCLMQLSFEKVLKKESFYVLLQTLIWTCILGASVSLICLFAIGHEELDGVKIVAMLLAILGYNL</sequence>
<comment type="subcellular location">
    <subcellularLocation>
        <location evidence="1">Membrane</location>
    </subcellularLocation>
</comment>
<dbReference type="AlphaFoldDB" id="A0A396J926"/>
<evidence type="ECO:0000256" key="6">
    <source>
        <dbReference type="ARBA" id="ARBA00023136"/>
    </source>
</evidence>
<dbReference type="PANTHER" id="PTHR31376">
    <property type="entry name" value="OS09G0467300 PROTEIN-RELATED"/>
    <property type="match status" value="1"/>
</dbReference>
<keyword evidence="3" id="KW-0813">Transport</keyword>
<dbReference type="InterPro" id="IPR030182">
    <property type="entry name" value="PUP_plant"/>
</dbReference>
<dbReference type="GO" id="GO:0016020">
    <property type="term" value="C:membrane"/>
    <property type="evidence" value="ECO:0007669"/>
    <property type="project" value="UniProtKB-SubCell"/>
</dbReference>
<keyword evidence="5 7" id="KW-1133">Transmembrane helix</keyword>
<dbReference type="Pfam" id="PF16913">
    <property type="entry name" value="PUNUT"/>
    <property type="match status" value="1"/>
</dbReference>
<dbReference type="GO" id="GO:0005345">
    <property type="term" value="F:purine nucleobase transmembrane transporter activity"/>
    <property type="evidence" value="ECO:0007669"/>
    <property type="project" value="UniProtKB-ARBA"/>
</dbReference>
<evidence type="ECO:0000313" key="8">
    <source>
        <dbReference type="EMBL" id="RHN74769.1"/>
    </source>
</evidence>
<evidence type="ECO:0000256" key="7">
    <source>
        <dbReference type="SAM" id="Phobius"/>
    </source>
</evidence>
<evidence type="ECO:0000256" key="3">
    <source>
        <dbReference type="ARBA" id="ARBA00022448"/>
    </source>
</evidence>
<keyword evidence="6 7" id="KW-0472">Membrane</keyword>
<reference evidence="9" key="1">
    <citation type="journal article" date="2018" name="Nat. Plants">
        <title>Whole-genome landscape of Medicago truncatula symbiotic genes.</title>
        <authorList>
            <person name="Pecrix Y."/>
            <person name="Staton S.E."/>
            <person name="Sallet E."/>
            <person name="Lelandais-Briere C."/>
            <person name="Moreau S."/>
            <person name="Carrere S."/>
            <person name="Blein T."/>
            <person name="Jardinaud M.F."/>
            <person name="Latrasse D."/>
            <person name="Zouine M."/>
            <person name="Zahm M."/>
            <person name="Kreplak J."/>
            <person name="Mayjonade B."/>
            <person name="Satge C."/>
            <person name="Perez M."/>
            <person name="Cauet S."/>
            <person name="Marande W."/>
            <person name="Chantry-Darmon C."/>
            <person name="Lopez-Roques C."/>
            <person name="Bouchez O."/>
            <person name="Berard A."/>
            <person name="Debelle F."/>
            <person name="Munos S."/>
            <person name="Bendahmane A."/>
            <person name="Berges H."/>
            <person name="Niebel A."/>
            <person name="Buitink J."/>
            <person name="Frugier F."/>
            <person name="Benhamed M."/>
            <person name="Crespi M."/>
            <person name="Gouzy J."/>
            <person name="Gamas P."/>
        </authorList>
    </citation>
    <scope>NUCLEOTIDE SEQUENCE [LARGE SCALE GENOMIC DNA]</scope>
    <source>
        <strain evidence="9">cv. Jemalong A17</strain>
    </source>
</reference>
<evidence type="ECO:0000256" key="2">
    <source>
        <dbReference type="ARBA" id="ARBA00006213"/>
    </source>
</evidence>
<dbReference type="EMBL" id="PSQE01000002">
    <property type="protein sequence ID" value="RHN74769.1"/>
    <property type="molecule type" value="Genomic_DNA"/>
</dbReference>
<dbReference type="Gramene" id="rna10882">
    <property type="protein sequence ID" value="RHN74769.1"/>
    <property type="gene ID" value="gene10882"/>
</dbReference>
<keyword evidence="4 7" id="KW-0812">Transmembrane</keyword>
<organism evidence="8 9">
    <name type="scientific">Medicago truncatula</name>
    <name type="common">Barrel medic</name>
    <name type="synonym">Medicago tribuloides</name>
    <dbReference type="NCBI Taxonomy" id="3880"/>
    <lineage>
        <taxon>Eukaryota</taxon>
        <taxon>Viridiplantae</taxon>
        <taxon>Streptophyta</taxon>
        <taxon>Embryophyta</taxon>
        <taxon>Tracheophyta</taxon>
        <taxon>Spermatophyta</taxon>
        <taxon>Magnoliopsida</taxon>
        <taxon>eudicotyledons</taxon>
        <taxon>Gunneridae</taxon>
        <taxon>Pentapetalae</taxon>
        <taxon>rosids</taxon>
        <taxon>fabids</taxon>
        <taxon>Fabales</taxon>
        <taxon>Fabaceae</taxon>
        <taxon>Papilionoideae</taxon>
        <taxon>50 kb inversion clade</taxon>
        <taxon>NPAAA clade</taxon>
        <taxon>Hologalegina</taxon>
        <taxon>IRL clade</taxon>
        <taxon>Trifolieae</taxon>
        <taxon>Medicago</taxon>
    </lineage>
</organism>
<gene>
    <name evidence="8" type="ORF">MtrunA17_Chr2g0313921</name>
</gene>
<proteinExistence type="inferred from homology"/>
<comment type="similarity">
    <text evidence="2">Belongs to the purine permeases (TC 2.A.7.14) family.</text>
</comment>
<dbReference type="Proteomes" id="UP000265566">
    <property type="component" value="Chromosome 2"/>
</dbReference>
<accession>A0A396J926</accession>
<protein>
    <submittedName>
        <fullName evidence="8">Putative purine permease, plant</fullName>
    </submittedName>
</protein>
<evidence type="ECO:0000256" key="5">
    <source>
        <dbReference type="ARBA" id="ARBA00022989"/>
    </source>
</evidence>
<dbReference type="PANTHER" id="PTHR31376:SF101">
    <property type="entry name" value="PURINE PERMEASE 19-RELATED"/>
    <property type="match status" value="1"/>
</dbReference>
<name>A0A396J926_MEDTR</name>
<feature type="transmembrane region" description="Helical" evidence="7">
    <location>
        <begin position="34"/>
        <end position="59"/>
    </location>
</feature>
<evidence type="ECO:0000256" key="1">
    <source>
        <dbReference type="ARBA" id="ARBA00004370"/>
    </source>
</evidence>
<evidence type="ECO:0000313" key="9">
    <source>
        <dbReference type="Proteomes" id="UP000265566"/>
    </source>
</evidence>